<evidence type="ECO:0000313" key="1">
    <source>
        <dbReference type="EMBL" id="GLU49892.1"/>
    </source>
</evidence>
<dbReference type="GO" id="GO:0047617">
    <property type="term" value="F:fatty acyl-CoA hydrolase activity"/>
    <property type="evidence" value="ECO:0007669"/>
    <property type="project" value="TreeGrafter"/>
</dbReference>
<dbReference type="Gene3D" id="3.10.129.10">
    <property type="entry name" value="Hotdog Thioesterase"/>
    <property type="match status" value="1"/>
</dbReference>
<dbReference type="PANTHER" id="PTHR31793:SF24">
    <property type="entry name" value="LONG-CHAIN ACYL-COA THIOESTERASE FADM"/>
    <property type="match status" value="1"/>
</dbReference>
<comment type="caution">
    <text evidence="1">The sequence shown here is derived from an EMBL/GenBank/DDBJ whole genome shotgun (WGS) entry which is preliminary data.</text>
</comment>
<name>A0A9W6UKM6_9ACTN</name>
<dbReference type="SUPFAM" id="SSF54637">
    <property type="entry name" value="Thioesterase/thiol ester dehydrase-isomerase"/>
    <property type="match status" value="1"/>
</dbReference>
<dbReference type="PANTHER" id="PTHR31793">
    <property type="entry name" value="4-HYDROXYBENZOYL-COA THIOESTERASE FAMILY MEMBER"/>
    <property type="match status" value="1"/>
</dbReference>
<dbReference type="Proteomes" id="UP001165092">
    <property type="component" value="Unassembled WGS sequence"/>
</dbReference>
<reference evidence="1" key="1">
    <citation type="submission" date="2023-02" db="EMBL/GenBank/DDBJ databases">
        <title>Nocardiopsis ansamitocini NBRC 112285.</title>
        <authorList>
            <person name="Ichikawa N."/>
            <person name="Sato H."/>
            <person name="Tonouchi N."/>
        </authorList>
    </citation>
    <scope>NUCLEOTIDE SEQUENCE</scope>
    <source>
        <strain evidence="1">NBRC 112285</strain>
    </source>
</reference>
<dbReference type="RefSeq" id="WP_285761435.1">
    <property type="nucleotide sequence ID" value="NZ_BSQG01000010.1"/>
</dbReference>
<protein>
    <submittedName>
        <fullName evidence="1">Thioesterase</fullName>
    </submittedName>
</protein>
<dbReference type="InterPro" id="IPR029069">
    <property type="entry name" value="HotDog_dom_sf"/>
</dbReference>
<sequence length="162" mass="17872">MSTFEDTPPAAEPEFGRVQSVDVHFEDLDPTGFLHNSRYSLLLEHAASAYWSEQGWHHDPARSRFAGDSVMAVRAFEITYHFPVTEPGKVGVHLWIERIGRSSYTYGFRVISLDGATVHAEGTRVQINLDPTTLTPATLSDEVRAAAQPLLRAPAQPPGETA</sequence>
<keyword evidence="2" id="KW-1185">Reference proteome</keyword>
<accession>A0A9W6UKM6</accession>
<proteinExistence type="predicted"/>
<gene>
    <name evidence="1" type="ORF">Nans01_42430</name>
</gene>
<evidence type="ECO:0000313" key="2">
    <source>
        <dbReference type="Proteomes" id="UP001165092"/>
    </source>
</evidence>
<organism evidence="1 2">
    <name type="scientific">Nocardiopsis ansamitocini</name>
    <dbReference type="NCBI Taxonomy" id="1670832"/>
    <lineage>
        <taxon>Bacteria</taxon>
        <taxon>Bacillati</taxon>
        <taxon>Actinomycetota</taxon>
        <taxon>Actinomycetes</taxon>
        <taxon>Streptosporangiales</taxon>
        <taxon>Nocardiopsidaceae</taxon>
        <taxon>Nocardiopsis</taxon>
    </lineage>
</organism>
<dbReference type="EMBL" id="BSQG01000010">
    <property type="protein sequence ID" value="GLU49892.1"/>
    <property type="molecule type" value="Genomic_DNA"/>
</dbReference>
<dbReference type="Pfam" id="PF13279">
    <property type="entry name" value="4HBT_2"/>
    <property type="match status" value="1"/>
</dbReference>
<dbReference type="CDD" id="cd00586">
    <property type="entry name" value="4HBT"/>
    <property type="match status" value="1"/>
</dbReference>
<dbReference type="InterPro" id="IPR050563">
    <property type="entry name" value="4-hydroxybenzoyl-CoA_TE"/>
</dbReference>
<dbReference type="AlphaFoldDB" id="A0A9W6UKM6"/>